<dbReference type="CDD" id="cd11586">
    <property type="entry name" value="VbhA_like"/>
    <property type="match status" value="1"/>
</dbReference>
<evidence type="ECO:0000313" key="3">
    <source>
        <dbReference type="Proteomes" id="UP000525389"/>
    </source>
</evidence>
<gene>
    <name evidence="2" type="ORF">HNQ09_003417</name>
</gene>
<evidence type="ECO:0000313" key="2">
    <source>
        <dbReference type="EMBL" id="MBB5235953.1"/>
    </source>
</evidence>
<protein>
    <recommendedName>
        <fullName evidence="1">Antitoxin VbhA domain-containing protein</fullName>
    </recommendedName>
</protein>
<accession>A0A7W8LRJ0</accession>
<comment type="caution">
    <text evidence="2">The sequence shown here is derived from an EMBL/GenBank/DDBJ whole genome shotgun (WGS) entry which is preliminary data.</text>
</comment>
<dbReference type="InterPro" id="IPR043038">
    <property type="entry name" value="VbhA_sf"/>
</dbReference>
<dbReference type="Pfam" id="PF18495">
    <property type="entry name" value="VbhA"/>
    <property type="match status" value="1"/>
</dbReference>
<dbReference type="Gene3D" id="1.10.8.1050">
    <property type="entry name" value="Antitoxin VbhA-like"/>
    <property type="match status" value="1"/>
</dbReference>
<name>A0A7W8LRJ0_9DEIO</name>
<dbReference type="RefSeq" id="WP_184031574.1">
    <property type="nucleotide sequence ID" value="NZ_JACHFN010000018.1"/>
</dbReference>
<evidence type="ECO:0000259" key="1">
    <source>
        <dbReference type="Pfam" id="PF18495"/>
    </source>
</evidence>
<dbReference type="InterPro" id="IPR041535">
    <property type="entry name" value="VbhA"/>
</dbReference>
<organism evidence="2 3">
    <name type="scientific">Deinococcus budaensis</name>
    <dbReference type="NCBI Taxonomy" id="1665626"/>
    <lineage>
        <taxon>Bacteria</taxon>
        <taxon>Thermotogati</taxon>
        <taxon>Deinococcota</taxon>
        <taxon>Deinococci</taxon>
        <taxon>Deinococcales</taxon>
        <taxon>Deinococcaceae</taxon>
        <taxon>Deinococcus</taxon>
    </lineage>
</organism>
<dbReference type="InterPro" id="IPR033788">
    <property type="entry name" value="VbhA-like"/>
</dbReference>
<sequence length="78" mass="8675">MTDIREKIRLEIQALTEQANAAQEAQAQRRATVKSVQRSARMEGQPVSAQTAALLDGYAEGQLSSDDVLKALDQRYKR</sequence>
<feature type="domain" description="Antitoxin VbhA" evidence="1">
    <location>
        <begin position="29"/>
        <end position="75"/>
    </location>
</feature>
<keyword evidence="3" id="KW-1185">Reference proteome</keyword>
<dbReference type="AlphaFoldDB" id="A0A7W8LRJ0"/>
<dbReference type="Proteomes" id="UP000525389">
    <property type="component" value="Unassembled WGS sequence"/>
</dbReference>
<reference evidence="2 3" key="1">
    <citation type="submission" date="2020-08" db="EMBL/GenBank/DDBJ databases">
        <title>Genomic Encyclopedia of Type Strains, Phase IV (KMG-IV): sequencing the most valuable type-strain genomes for metagenomic binning, comparative biology and taxonomic classification.</title>
        <authorList>
            <person name="Goeker M."/>
        </authorList>
    </citation>
    <scope>NUCLEOTIDE SEQUENCE [LARGE SCALE GENOMIC DNA]</scope>
    <source>
        <strain evidence="2 3">DSM 101791</strain>
    </source>
</reference>
<proteinExistence type="predicted"/>
<dbReference type="EMBL" id="JACHFN010000018">
    <property type="protein sequence ID" value="MBB5235953.1"/>
    <property type="molecule type" value="Genomic_DNA"/>
</dbReference>